<evidence type="ECO:0000256" key="12">
    <source>
        <dbReference type="ARBA" id="ARBA00023273"/>
    </source>
</evidence>
<keyword evidence="7" id="KW-0479">Metal-binding</keyword>
<evidence type="ECO:0000256" key="11">
    <source>
        <dbReference type="ARBA" id="ARBA00022833"/>
    </source>
</evidence>
<evidence type="ECO:0000313" key="20">
    <source>
        <dbReference type="Proteomes" id="UP000792457"/>
    </source>
</evidence>
<dbReference type="SUPFAM" id="SSF57850">
    <property type="entry name" value="RING/U-box"/>
    <property type="match status" value="1"/>
</dbReference>
<feature type="repeat" description="Filamin" evidence="14">
    <location>
        <begin position="254"/>
        <end position="305"/>
    </location>
</feature>
<keyword evidence="12" id="KW-0966">Cell projection</keyword>
<feature type="region of interest" description="Disordered" evidence="15">
    <location>
        <begin position="776"/>
        <end position="1088"/>
    </location>
</feature>
<dbReference type="CDD" id="cd16463">
    <property type="entry name" value="RING-H2_PHR"/>
    <property type="match status" value="1"/>
</dbReference>
<feature type="region of interest" description="Disordered" evidence="15">
    <location>
        <begin position="2233"/>
        <end position="2272"/>
    </location>
</feature>
<dbReference type="FunFam" id="2.60.120.260:FF:000011">
    <property type="entry name" value="E3 ubiquitin-protein ligase MYCBP2 isoform X1"/>
    <property type="match status" value="1"/>
</dbReference>
<evidence type="ECO:0000259" key="16">
    <source>
        <dbReference type="PROSITE" id="PS50089"/>
    </source>
</evidence>
<feature type="compositionally biased region" description="Low complexity" evidence="15">
    <location>
        <begin position="1572"/>
        <end position="1585"/>
    </location>
</feature>
<evidence type="ECO:0000313" key="19">
    <source>
        <dbReference type="EMBL" id="KAG8222416.1"/>
    </source>
</evidence>
<protein>
    <recommendedName>
        <fullName evidence="5">RCR-type E3 ubiquitin transferase</fullName>
        <ecNumber evidence="5">2.3.2.33</ecNumber>
    </recommendedName>
</protein>
<dbReference type="Gene3D" id="3.30.40.10">
    <property type="entry name" value="Zinc/RING finger domain, C3HC4 (zinc finger)"/>
    <property type="match status" value="1"/>
</dbReference>
<evidence type="ECO:0000256" key="4">
    <source>
        <dbReference type="ARBA" id="ARBA00005415"/>
    </source>
</evidence>
<dbReference type="InterPro" id="IPR017868">
    <property type="entry name" value="Filamin/ABP280_repeat-like"/>
</dbReference>
<dbReference type="GO" id="GO:0007411">
    <property type="term" value="P:axon guidance"/>
    <property type="evidence" value="ECO:0007669"/>
    <property type="project" value="TreeGrafter"/>
</dbReference>
<dbReference type="GO" id="GO:0005886">
    <property type="term" value="C:plasma membrane"/>
    <property type="evidence" value="ECO:0007669"/>
    <property type="project" value="TreeGrafter"/>
</dbReference>
<evidence type="ECO:0000256" key="8">
    <source>
        <dbReference type="ARBA" id="ARBA00022737"/>
    </source>
</evidence>
<feature type="compositionally biased region" description="Basic and acidic residues" evidence="15">
    <location>
        <begin position="824"/>
        <end position="839"/>
    </location>
</feature>
<dbReference type="SMART" id="SM00184">
    <property type="entry name" value="RING"/>
    <property type="match status" value="1"/>
</dbReference>
<dbReference type="InterPro" id="IPR001841">
    <property type="entry name" value="Znf_RING"/>
</dbReference>
<evidence type="ECO:0000256" key="14">
    <source>
        <dbReference type="PROSITE-ProRule" id="PRU00087"/>
    </source>
</evidence>
<feature type="compositionally biased region" description="Gly residues" evidence="15">
    <location>
        <begin position="910"/>
        <end position="930"/>
    </location>
</feature>
<organism evidence="19 20">
    <name type="scientific">Ladona fulva</name>
    <name type="common">Scarce chaser dragonfly</name>
    <name type="synonym">Libellula fulva</name>
    <dbReference type="NCBI Taxonomy" id="123851"/>
    <lineage>
        <taxon>Eukaryota</taxon>
        <taxon>Metazoa</taxon>
        <taxon>Ecdysozoa</taxon>
        <taxon>Arthropoda</taxon>
        <taxon>Hexapoda</taxon>
        <taxon>Insecta</taxon>
        <taxon>Pterygota</taxon>
        <taxon>Palaeoptera</taxon>
        <taxon>Odonata</taxon>
        <taxon>Epiprocta</taxon>
        <taxon>Anisoptera</taxon>
        <taxon>Libelluloidea</taxon>
        <taxon>Libellulidae</taxon>
        <taxon>Ladona</taxon>
    </lineage>
</organism>
<comment type="catalytic activity">
    <reaction evidence="1">
        <text>[E2 ubiquitin-conjugating enzyme]-S-ubiquitinyl-L-cysteine + [acceptor protein]-L-threonine = [E2 ubiquitin-conjugating enzyme]-L-cysteine + [acceptor protein]-3-O-ubiquitinyl-L-threonine.</text>
        <dbReference type="EC" id="2.3.2.33"/>
    </reaction>
</comment>
<feature type="compositionally biased region" description="Polar residues" evidence="15">
    <location>
        <begin position="1471"/>
        <end position="1490"/>
    </location>
</feature>
<sequence>MLEQLHHRREQAFDDGWVSGSGEANAKTRDMIRGNRAFRCHSNERLFLSDFVHCTSGTSGGRLSWWLQPESYVDPRRCEALFTSSEGNTTLRCGWPTSVTLLTRDQYGDVVHAPNLLVEVKAVPIEKKDAVEGTSTREGTSTGEKQPNVPGVCLGGENRDADSGGSRPRKLRRLGKHRHHHHHHHHHKHQQRHKGHAHHQQQKSAAGSDLPDASAFGGHPRPHLSVPYEVTVKDKMCYHAVTIMKEYEQYSFEELRFASPSAKRCAECLLVRSNGDGTYSASWTPSCAGWYSLHMTVDGYPVEQTYKVEVREPPQGLVPPTCSGISKRMQMQQQAHHSHHGHHHHHHHGHHSSVICPTSAADPTTSTAGGGNGIPAVSSASSTSPSSRLRRFVAKNSAGLRIRAHPSLQSEQIGVVHVNGTVAFVEEIHNDDGVWLRLSPDTVRQYCGGDEVNYLTSRSTPGASSGGGGGVGVAPGAVIGNSGGGGAVVSEAWCLQYNQHLGRTLLVPTEEPKSLLDEVLRTTILRNIPQRKEGSREHRRMRGQGTALPSASGPGTYQVVKCGASGHNVRSRPSLKAPPVGMLELGNQLSVAQDGTWVRLDGESMQKFCFNTGGEAWSLARSRSDVQYLQGEDEEDDEEVAVEILPRGASPMVQPHSVDREFIHDARPQLSSGDLASSSPYPSPKRAFDFSSGISSSSSPRHRARQRHVSSGASSSSSIATAAPPPFNFGGTAGQTASSAINGVTSTVNPFVFGSNPPEPKNGPVEVPPAVEKVEGVQKMPPSQPKEGIGTPGTPGLTAAGGASKVAPEKERESSKFAALQKWLKGEESRTSSERRGSPGRDLPPELVGVSVKELVKAIGESRANGNGVTPPGTPPRRTSRSSSPKGLGHSPSPHLNSRSSSPGVCSVAGTGGVGSGIGAGTTGIGGGSQRRGSAHSDTTSALVSSLTRDLSQSPSGSSSVLTRSADSPNGILPPPPPSITSQPIGINASSSMHRDILGEDKDPAVESSKTTTQTGTQTSPESSRAHFSIGSGGIIGPSADQSLPLRLSPKLSRSSKQLRSKRAMSPASAGCSSRYTNGAGGKEKLNPVKDTFKEVPPMPSPVKEAMSPSVAECLRAAFAALLWHEGVVHDAMACASFLKFHPGLPKNGAVVVARDGTGTIDLSGMPGASMEAFVSGMGQGEALTKEQKARQRHSVEVSMGTYLHIQPSSPWMPELIGQGQGAAEVIGSTAPTGDTQQQQFKTVTVLPPALKALVTLWEEVSIGCLAALSRQGPMAQIGSKAASVGAPFAANQAVRRRTGIVQGGTLPSSPHHHHHHHHHREKKGQRKKKEWKTLGRSSGNQGEEGESVLPYWDHGIMRRMRSSHQMGSAWCELCGGLFPHPVTHHMRAAHPGCGAHSGKGYNSIGQLVSEYVGSCGDGGVGDHLWYLMCEACWEKYIGMRRKSSGTMHSVRTTPGRKSPSMVKVARKKASNASTATPRENLFATTKASLPSPIRGNSTFQQGNVHHFMRANAAFLLDLASAAGTGLPPAREMSNITPRISVVPSMGSHHKRRRRHGESMPLSGPIPPPPSSSSSSSATSMPVVSEHGPPPSNRVPTAPSTSQFAFFELPPASSSSSNSSTPSSSVSSAAEPPFHCLKALGVNPSQLRAICEERLLEETLRRNGERGLKRLLEGNMLPSEGGVVGVAASGKPLSKGVACDGPLSDNESEGSKGRTFHRSISMGTTARESWNRRDPISTNLSEGGPSAAQGGKGGTMGGSAIETNIPGSRVVMRRRNNSSSGDAHDTGSSLLCYASPALQKLVMPLDRSSKSANEDTAAGTAAGSSDLLSHPVLMFLLQQHDLHGLQIAMRQALRRATCRVYAMQALNWLLRNVTQPVCLHDLLWWFVVALSPSGSTVSSTMVDHNLQDGVVGAHRDDNRPERKDDFLEQSRGVCDHPLSDVSVGGEAVDPLQESFHSLLQTVADLMLLLPMGSPLQTMAIRCWGIRFRTTDHAFLHRSHVFSNISKILSRSEEDQEEGITSSMHESHTSTHSFSQPVSSCIVEALKDLTSSVEMKASSRQAMVGSLCDNSTETFWESGDEDRNKTKTITIVCQPHIFPRTVYVHIDNCRDLANKVSSVTFQSGINLDELYRLRQVEVESRSTGWVSCPIIDPSHRVIRLEVKGPDNSLRLRQVRVLGELEGESLRVGGHTGGARQRTSMTIQQRCCETETLRVFRLITSQVFGKLILGDAGEHSGGKSGKNEFEDISAEDRGREGDAVMRKSKVASSGAVEDDSKDLKEHMVGILFSRSKLTHLQRQVCAHIVQAIRKETLRVREEWEALLCSGPQTPSGAGPQGQWMFLNSTAQQSSDANKGGSSVPPTDTYCFEMLSMVLALSGSSVGRAYLSHQYGLLSDLLSLLHTGSARVQRQVTSLLRRMLPEVSPAALASILSIDRLPPADFGIVPHHPSLAMTKRNNASFHASSESAEPAFDINRVGILDVFLSCIAKALTVQVKVKGKDASIAAGLGSSGAAAGIGPPGGKGVTTVTLATCIHPRGERASGGRWWLRGCMNRKLAEVIIQLLKDMAQGKLSDAWAQVTKSAVAEGILNLTRLGESVRTSPNDCLRTPTLWLALASLCVLDQDHAQRLSSGRWGGTANQDISAIGPHGGPALPPRPTCTNHDDGETTAIIQCNSCGNLCADCDRFLHLHRKTRMHQRQVCKEEEEAIKVDLHEGCGRTKLFWILALADSRTLKAMVEFRRDGAGSSGLGGSNGNGSGSSSSGFGSLAGGNSRGIAMGLLGAGITGPARIGTAVASGVCRFCGTTGNSGLLAIGNVCADHECQEHARNACSKLHPCGHLCGGIAGESPCLPCLHGCVPTQTSARSPTSPSSLYAPSKPQTNSTPLPPLKQDADDMCMICFTEALSCAPAIQLKCGHVFHMHCCRNVLMKKWAGPRITFSFAQCPICKADIHHTVLEDLLTPVRALMEDVRRKALMRLEYEGLHGVDAISAPHGRFHGDPAAFAMDRYAYYVCYKCKKAYYGGEARCDLEAGGGDGGEDYDPAELVCGGCSDVSRAQMCPKHGTDFLEYKCRYCCSVAVFFCFGTTHFCNACHDDFQRVTNIPRHELPHCPAGPKAKQLDGEECPLHVAHPPTGEEFALGCGVCRNAHTF</sequence>
<dbReference type="GO" id="GO:0061630">
    <property type="term" value="F:ubiquitin protein ligase activity"/>
    <property type="evidence" value="ECO:0007669"/>
    <property type="project" value="UniProtKB-EC"/>
</dbReference>
<evidence type="ECO:0000256" key="1">
    <source>
        <dbReference type="ARBA" id="ARBA00000333"/>
    </source>
</evidence>
<keyword evidence="8" id="KW-0677">Repeat</keyword>
<feature type="compositionally biased region" description="Polar residues" evidence="15">
    <location>
        <begin position="1594"/>
        <end position="1604"/>
    </location>
</feature>
<evidence type="ECO:0000256" key="10">
    <source>
        <dbReference type="ARBA" id="ARBA00022786"/>
    </source>
</evidence>
<evidence type="ECO:0000256" key="5">
    <source>
        <dbReference type="ARBA" id="ARBA00012249"/>
    </source>
</evidence>
<evidence type="ECO:0000256" key="7">
    <source>
        <dbReference type="ARBA" id="ARBA00022723"/>
    </source>
</evidence>
<feature type="compositionally biased region" description="Low complexity" evidence="15">
    <location>
        <begin position="357"/>
        <end position="367"/>
    </location>
</feature>
<dbReference type="PANTHER" id="PTHR45943:SF1">
    <property type="entry name" value="E3 UBIQUITIN-PROTEIN LIGASE MYCBP2"/>
    <property type="match status" value="1"/>
</dbReference>
<comment type="caution">
    <text evidence="19">The sequence shown here is derived from an EMBL/GenBank/DDBJ whole genome shotgun (WGS) entry which is preliminary data.</text>
</comment>
<dbReference type="CDD" id="cd19799">
    <property type="entry name" value="Bbox2_MYCBP2"/>
    <property type="match status" value="1"/>
</dbReference>
<dbReference type="PROSITE" id="PS50089">
    <property type="entry name" value="ZF_RING_2"/>
    <property type="match status" value="1"/>
</dbReference>
<feature type="region of interest" description="Disordered" evidence="15">
    <location>
        <begin position="129"/>
        <end position="223"/>
    </location>
</feature>
<feature type="region of interest" description="Disordered" evidence="15">
    <location>
        <begin position="1469"/>
        <end position="1490"/>
    </location>
</feature>
<feature type="region of interest" description="Disordered" evidence="15">
    <location>
        <begin position="327"/>
        <end position="388"/>
    </location>
</feature>
<feature type="compositionally biased region" description="Low complexity" evidence="15">
    <location>
        <begin position="378"/>
        <end position="387"/>
    </location>
</feature>
<dbReference type="SMART" id="SM01337">
    <property type="entry name" value="APC10"/>
    <property type="match status" value="1"/>
</dbReference>
<keyword evidence="9 13" id="KW-0863">Zinc-finger</keyword>
<dbReference type="GO" id="GO:0005634">
    <property type="term" value="C:nucleus"/>
    <property type="evidence" value="ECO:0007669"/>
    <property type="project" value="TreeGrafter"/>
</dbReference>
<keyword evidence="11" id="KW-0862">Zinc</keyword>
<dbReference type="Gene3D" id="2.60.40.10">
    <property type="entry name" value="Immunoglobulins"/>
    <property type="match status" value="1"/>
</dbReference>
<feature type="region of interest" description="Disordered" evidence="15">
    <location>
        <begin position="2012"/>
        <end position="2034"/>
    </location>
</feature>
<feature type="compositionally biased region" description="Polar residues" evidence="15">
    <location>
        <begin position="2860"/>
        <end position="2880"/>
    </location>
</feature>
<reference evidence="19" key="1">
    <citation type="submission" date="2013-04" db="EMBL/GenBank/DDBJ databases">
        <authorList>
            <person name="Qu J."/>
            <person name="Murali S.C."/>
            <person name="Bandaranaike D."/>
            <person name="Bellair M."/>
            <person name="Blankenburg K."/>
            <person name="Chao H."/>
            <person name="Dinh H."/>
            <person name="Doddapaneni H."/>
            <person name="Downs B."/>
            <person name="Dugan-Rocha S."/>
            <person name="Elkadiri S."/>
            <person name="Gnanaolivu R.D."/>
            <person name="Hernandez B."/>
            <person name="Javaid M."/>
            <person name="Jayaseelan J.C."/>
            <person name="Lee S."/>
            <person name="Li M."/>
            <person name="Ming W."/>
            <person name="Munidasa M."/>
            <person name="Muniz J."/>
            <person name="Nguyen L."/>
            <person name="Ongeri F."/>
            <person name="Osuji N."/>
            <person name="Pu L.-L."/>
            <person name="Puazo M."/>
            <person name="Qu C."/>
            <person name="Quiroz J."/>
            <person name="Raj R."/>
            <person name="Weissenberger G."/>
            <person name="Xin Y."/>
            <person name="Zou X."/>
            <person name="Han Y."/>
            <person name="Richards S."/>
            <person name="Worley K."/>
            <person name="Muzny D."/>
            <person name="Gibbs R."/>
        </authorList>
    </citation>
    <scope>NUCLEOTIDE SEQUENCE</scope>
    <source>
        <strain evidence="19">Sampled in the wild</strain>
    </source>
</reference>
<feature type="region of interest" description="Disordered" evidence="15">
    <location>
        <begin position="670"/>
        <end position="719"/>
    </location>
</feature>
<feature type="compositionally biased region" description="Low complexity" evidence="15">
    <location>
        <begin position="132"/>
        <end position="144"/>
    </location>
</feature>
<dbReference type="InterPro" id="IPR013087">
    <property type="entry name" value="Znf_C2H2_type"/>
</dbReference>
<dbReference type="GO" id="GO:0008270">
    <property type="term" value="F:zinc ion binding"/>
    <property type="evidence" value="ECO:0007669"/>
    <property type="project" value="UniProtKB-KW"/>
</dbReference>
<evidence type="ECO:0000256" key="3">
    <source>
        <dbReference type="ARBA" id="ARBA00004906"/>
    </source>
</evidence>
<dbReference type="InterPro" id="IPR014756">
    <property type="entry name" value="Ig_E-set"/>
</dbReference>
<evidence type="ECO:0000256" key="13">
    <source>
        <dbReference type="PROSITE-ProRule" id="PRU00042"/>
    </source>
</evidence>
<feature type="compositionally biased region" description="Basic residues" evidence="15">
    <location>
        <begin position="1311"/>
        <end position="1331"/>
    </location>
</feature>
<keyword evidence="6" id="KW-0808">Transferase</keyword>
<dbReference type="OrthoDB" id="6050183at2759"/>
<feature type="compositionally biased region" description="Low complexity" evidence="15">
    <location>
        <begin position="788"/>
        <end position="803"/>
    </location>
</feature>
<dbReference type="EC" id="2.3.2.33" evidence="5"/>
<gene>
    <name evidence="19" type="ORF">J437_LFUL004875</name>
</gene>
<feature type="compositionally biased region" description="Polar residues" evidence="15">
    <location>
        <begin position="936"/>
        <end position="951"/>
    </location>
</feature>
<feature type="compositionally biased region" description="Polar residues" evidence="15">
    <location>
        <begin position="670"/>
        <end position="680"/>
    </location>
</feature>
<dbReference type="GO" id="GO:0099174">
    <property type="term" value="P:regulation of presynapse organization"/>
    <property type="evidence" value="ECO:0007669"/>
    <property type="project" value="UniProtKB-ARBA"/>
</dbReference>
<comment type="similarity">
    <text evidence="4">Belongs to the RING-Cys relay (RCR) family.</text>
</comment>
<dbReference type="PROSITE" id="PS00028">
    <property type="entry name" value="ZINC_FINGER_C2H2_1"/>
    <property type="match status" value="1"/>
</dbReference>
<feature type="region of interest" description="Disordered" evidence="15">
    <location>
        <begin position="1529"/>
        <end position="1630"/>
    </location>
</feature>
<dbReference type="GO" id="GO:0030424">
    <property type="term" value="C:axon"/>
    <property type="evidence" value="ECO:0007669"/>
    <property type="project" value="UniProtKB-SubCell"/>
</dbReference>
<dbReference type="SUPFAM" id="SSF81296">
    <property type="entry name" value="E set domains"/>
    <property type="match status" value="1"/>
</dbReference>
<dbReference type="PROSITE" id="PS50157">
    <property type="entry name" value="ZINC_FINGER_C2H2_2"/>
    <property type="match status" value="1"/>
</dbReference>
<keyword evidence="10" id="KW-0833">Ubl conjugation pathway</keyword>
<feature type="region of interest" description="Disordered" evidence="15">
    <location>
        <begin position="1303"/>
        <end position="1347"/>
    </location>
</feature>
<comment type="pathway">
    <text evidence="3">Protein modification; protein ubiquitination.</text>
</comment>
<dbReference type="EMBL" id="KZ308133">
    <property type="protein sequence ID" value="KAG8222416.1"/>
    <property type="molecule type" value="Genomic_DNA"/>
</dbReference>
<dbReference type="Gene3D" id="2.60.120.260">
    <property type="entry name" value="Galactose-binding domain-like"/>
    <property type="match status" value="1"/>
</dbReference>
<feature type="compositionally biased region" description="Basic residues" evidence="15">
    <location>
        <begin position="167"/>
        <end position="201"/>
    </location>
</feature>
<dbReference type="InterPro" id="IPR008979">
    <property type="entry name" value="Galactose-bd-like_sf"/>
</dbReference>
<accession>A0A8K0JU15</accession>
<dbReference type="Proteomes" id="UP000792457">
    <property type="component" value="Unassembled WGS sequence"/>
</dbReference>
<feature type="compositionally biased region" description="Basic and acidic residues" evidence="15">
    <location>
        <begin position="993"/>
        <end position="1005"/>
    </location>
</feature>
<feature type="domain" description="RING-type" evidence="16">
    <location>
        <begin position="2893"/>
        <end position="2944"/>
    </location>
</feature>
<evidence type="ECO:0000256" key="2">
    <source>
        <dbReference type="ARBA" id="ARBA00004489"/>
    </source>
</evidence>
<feature type="compositionally biased region" description="Low complexity" evidence="15">
    <location>
        <begin position="1037"/>
        <end position="1056"/>
    </location>
</feature>
<dbReference type="GO" id="GO:0008582">
    <property type="term" value="P:regulation of synaptic assembly at neuromuscular junction"/>
    <property type="evidence" value="ECO:0007669"/>
    <property type="project" value="TreeGrafter"/>
</dbReference>
<evidence type="ECO:0000256" key="6">
    <source>
        <dbReference type="ARBA" id="ARBA00022679"/>
    </source>
</evidence>
<feature type="compositionally biased region" description="Low complexity" evidence="15">
    <location>
        <begin position="1610"/>
        <end position="1630"/>
    </location>
</feature>
<feature type="region of interest" description="Disordered" evidence="15">
    <location>
        <begin position="1737"/>
        <end position="1763"/>
    </location>
</feature>
<feature type="domain" description="DOC" evidence="18">
    <location>
        <begin position="2024"/>
        <end position="2202"/>
    </location>
</feature>
<evidence type="ECO:0000259" key="17">
    <source>
        <dbReference type="PROSITE" id="PS50157"/>
    </source>
</evidence>
<feature type="compositionally biased region" description="Low complexity" evidence="15">
    <location>
        <begin position="881"/>
        <end position="909"/>
    </location>
</feature>
<feature type="region of interest" description="Disordered" evidence="15">
    <location>
        <begin position="530"/>
        <end position="554"/>
    </location>
</feature>
<dbReference type="PROSITE" id="PS50194">
    <property type="entry name" value="FILAMIN_REPEAT"/>
    <property type="match status" value="1"/>
</dbReference>
<reference evidence="19" key="2">
    <citation type="submission" date="2017-10" db="EMBL/GenBank/DDBJ databases">
        <title>Ladona fulva Genome sequencing and assembly.</title>
        <authorList>
            <person name="Murali S."/>
            <person name="Richards S."/>
            <person name="Bandaranaike D."/>
            <person name="Bellair M."/>
            <person name="Blankenburg K."/>
            <person name="Chao H."/>
            <person name="Dinh H."/>
            <person name="Doddapaneni H."/>
            <person name="Dugan-Rocha S."/>
            <person name="Elkadiri S."/>
            <person name="Gnanaolivu R."/>
            <person name="Hernandez B."/>
            <person name="Skinner E."/>
            <person name="Javaid M."/>
            <person name="Lee S."/>
            <person name="Li M."/>
            <person name="Ming W."/>
            <person name="Munidasa M."/>
            <person name="Muniz J."/>
            <person name="Nguyen L."/>
            <person name="Hughes D."/>
            <person name="Osuji N."/>
            <person name="Pu L.-L."/>
            <person name="Puazo M."/>
            <person name="Qu C."/>
            <person name="Quiroz J."/>
            <person name="Raj R."/>
            <person name="Weissenberger G."/>
            <person name="Xin Y."/>
            <person name="Zou X."/>
            <person name="Han Y."/>
            <person name="Worley K."/>
            <person name="Muzny D."/>
            <person name="Gibbs R."/>
        </authorList>
    </citation>
    <scope>NUCLEOTIDE SEQUENCE</scope>
    <source>
        <strain evidence="19">Sampled in the wild</strain>
    </source>
</reference>
<dbReference type="SUPFAM" id="SSF49785">
    <property type="entry name" value="Galactose-binding domain-like"/>
    <property type="match status" value="1"/>
</dbReference>
<feature type="region of interest" description="Disordered" evidence="15">
    <location>
        <begin position="2860"/>
        <end position="2882"/>
    </location>
</feature>
<name>A0A8K0JU15_LADFU</name>
<feature type="compositionally biased region" description="Basic and acidic residues" evidence="15">
    <location>
        <begin position="2233"/>
        <end position="2259"/>
    </location>
</feature>
<dbReference type="PANTHER" id="PTHR45943">
    <property type="entry name" value="E3 UBIQUITIN-PROTEIN LIGASE MYCBP2"/>
    <property type="match status" value="1"/>
</dbReference>
<feature type="compositionally biased region" description="Basic residues" evidence="15">
    <location>
        <begin position="336"/>
        <end position="351"/>
    </location>
</feature>
<dbReference type="InterPro" id="IPR013083">
    <property type="entry name" value="Znf_RING/FYVE/PHD"/>
</dbReference>
<dbReference type="InterPro" id="IPR013783">
    <property type="entry name" value="Ig-like_fold"/>
</dbReference>
<dbReference type="FunFam" id="3.30.40.10:FF:000078">
    <property type="entry name" value="E3 ubiquitin-protein ligase MYCBP2 isoform X1"/>
    <property type="match status" value="1"/>
</dbReference>
<evidence type="ECO:0000259" key="18">
    <source>
        <dbReference type="PROSITE" id="PS51284"/>
    </source>
</evidence>
<dbReference type="InterPro" id="IPR004939">
    <property type="entry name" value="APC_su10/DOC_dom"/>
</dbReference>
<keyword evidence="20" id="KW-1185">Reference proteome</keyword>
<proteinExistence type="inferred from homology"/>
<feature type="domain" description="C2H2-type" evidence="17">
    <location>
        <begin position="3083"/>
        <end position="3110"/>
    </location>
</feature>
<evidence type="ECO:0000256" key="9">
    <source>
        <dbReference type="ARBA" id="ARBA00022771"/>
    </source>
</evidence>
<comment type="subcellular location">
    <subcellularLocation>
        <location evidence="2">Cell projection</location>
        <location evidence="2">Axon</location>
    </subcellularLocation>
</comment>
<evidence type="ECO:0000256" key="15">
    <source>
        <dbReference type="SAM" id="MobiDB-lite"/>
    </source>
</evidence>
<feature type="compositionally biased region" description="Low complexity" evidence="15">
    <location>
        <begin position="710"/>
        <end position="719"/>
    </location>
</feature>
<dbReference type="PROSITE" id="PS51284">
    <property type="entry name" value="DOC"/>
    <property type="match status" value="1"/>
</dbReference>
<feature type="compositionally biased region" description="Low complexity" evidence="15">
    <location>
        <begin position="1007"/>
        <end position="1023"/>
    </location>
</feature>